<proteinExistence type="predicted"/>
<name>A0ACC0Z8J3_9ROSI</name>
<gene>
    <name evidence="1" type="ORF">Pint_05868</name>
</gene>
<sequence length="185" mass="21080">MACSSTDDISLLENDHYPPKVTTTGKSFDPRLLVLLEYFRELHERKGELFRKIFPGIHNEFVEFFKKIDELLSQVKCHNQMRGVRTMQRSLSVGSPRTRAIDGDKSPLRLDRFKIRTVVLDGGGQGSGLDGGQPSVPSQVLQNRNLSIFPSQLGCLRHQIFLWRVLLLVNISDSYNVTYSVNTRM</sequence>
<reference evidence="2" key="1">
    <citation type="journal article" date="2023" name="G3 (Bethesda)">
        <title>Genome assembly and association tests identify interacting loci associated with vigor, precocity, and sex in interspecific pistachio rootstocks.</title>
        <authorList>
            <person name="Palmer W."/>
            <person name="Jacygrad E."/>
            <person name="Sagayaradj S."/>
            <person name="Cavanaugh K."/>
            <person name="Han R."/>
            <person name="Bertier L."/>
            <person name="Beede B."/>
            <person name="Kafkas S."/>
            <person name="Golino D."/>
            <person name="Preece J."/>
            <person name="Michelmore R."/>
        </authorList>
    </citation>
    <scope>NUCLEOTIDE SEQUENCE [LARGE SCALE GENOMIC DNA]</scope>
</reference>
<dbReference type="Proteomes" id="UP001163603">
    <property type="component" value="Chromosome 3"/>
</dbReference>
<accession>A0ACC0Z8J3</accession>
<organism evidence="1 2">
    <name type="scientific">Pistacia integerrima</name>
    <dbReference type="NCBI Taxonomy" id="434235"/>
    <lineage>
        <taxon>Eukaryota</taxon>
        <taxon>Viridiplantae</taxon>
        <taxon>Streptophyta</taxon>
        <taxon>Embryophyta</taxon>
        <taxon>Tracheophyta</taxon>
        <taxon>Spermatophyta</taxon>
        <taxon>Magnoliopsida</taxon>
        <taxon>eudicotyledons</taxon>
        <taxon>Gunneridae</taxon>
        <taxon>Pentapetalae</taxon>
        <taxon>rosids</taxon>
        <taxon>malvids</taxon>
        <taxon>Sapindales</taxon>
        <taxon>Anacardiaceae</taxon>
        <taxon>Pistacia</taxon>
    </lineage>
</organism>
<comment type="caution">
    <text evidence="1">The sequence shown here is derived from an EMBL/GenBank/DDBJ whole genome shotgun (WGS) entry which is preliminary data.</text>
</comment>
<protein>
    <submittedName>
        <fullName evidence="1">Uncharacterized protein</fullName>
    </submittedName>
</protein>
<evidence type="ECO:0000313" key="1">
    <source>
        <dbReference type="EMBL" id="KAJ0047154.1"/>
    </source>
</evidence>
<dbReference type="EMBL" id="CM047738">
    <property type="protein sequence ID" value="KAJ0047154.1"/>
    <property type="molecule type" value="Genomic_DNA"/>
</dbReference>
<keyword evidence="2" id="KW-1185">Reference proteome</keyword>
<evidence type="ECO:0000313" key="2">
    <source>
        <dbReference type="Proteomes" id="UP001163603"/>
    </source>
</evidence>